<dbReference type="InterPro" id="IPR000219">
    <property type="entry name" value="DH_dom"/>
</dbReference>
<evidence type="ECO:0000259" key="2">
    <source>
        <dbReference type="PROSITE" id="PS50010"/>
    </source>
</evidence>
<evidence type="ECO:0000313" key="4">
    <source>
        <dbReference type="Proteomes" id="UP000199159"/>
    </source>
</evidence>
<accession>A0A1H0T6S7</accession>
<protein>
    <recommendedName>
        <fullName evidence="2">DH domain-containing protein</fullName>
    </recommendedName>
</protein>
<dbReference type="RefSeq" id="WP_090852135.1">
    <property type="nucleotide sequence ID" value="NZ_FNJU01000003.1"/>
</dbReference>
<keyword evidence="1" id="KW-1133">Transmembrane helix</keyword>
<dbReference type="GO" id="GO:0005085">
    <property type="term" value="F:guanyl-nucleotide exchange factor activity"/>
    <property type="evidence" value="ECO:0007669"/>
    <property type="project" value="InterPro"/>
</dbReference>
<dbReference type="OrthoDB" id="2473747at2"/>
<dbReference type="PROSITE" id="PS50010">
    <property type="entry name" value="DH_2"/>
    <property type="match status" value="1"/>
</dbReference>
<dbReference type="Proteomes" id="UP000199159">
    <property type="component" value="Unassembled WGS sequence"/>
</dbReference>
<gene>
    <name evidence="3" type="ORF">SAMN05216565_103315</name>
</gene>
<reference evidence="4" key="1">
    <citation type="submission" date="2016-10" db="EMBL/GenBank/DDBJ databases">
        <authorList>
            <person name="Varghese N."/>
            <person name="Submissions S."/>
        </authorList>
    </citation>
    <scope>NUCLEOTIDE SEQUENCE [LARGE SCALE GENOMIC DNA]</scope>
    <source>
        <strain evidence="4">IBRC-M10078</strain>
    </source>
</reference>
<name>A0A1H0T6S7_9BACI</name>
<feature type="transmembrane region" description="Helical" evidence="1">
    <location>
        <begin position="68"/>
        <end position="85"/>
    </location>
</feature>
<keyword evidence="1" id="KW-0812">Transmembrane</keyword>
<feature type="domain" description="DH" evidence="2">
    <location>
        <begin position="1"/>
        <end position="248"/>
    </location>
</feature>
<dbReference type="AlphaFoldDB" id="A0A1H0T6S7"/>
<evidence type="ECO:0000313" key="3">
    <source>
        <dbReference type="EMBL" id="SDP49719.1"/>
    </source>
</evidence>
<feature type="transmembrane region" description="Helical" evidence="1">
    <location>
        <begin position="91"/>
        <end position="113"/>
    </location>
</feature>
<evidence type="ECO:0000256" key="1">
    <source>
        <dbReference type="SAM" id="Phobius"/>
    </source>
</evidence>
<dbReference type="EMBL" id="FNJU01000003">
    <property type="protein sequence ID" value="SDP49719.1"/>
    <property type="molecule type" value="Genomic_DNA"/>
</dbReference>
<organism evidence="3 4">
    <name type="scientific">Litchfieldia salsa</name>
    <dbReference type="NCBI Taxonomy" id="930152"/>
    <lineage>
        <taxon>Bacteria</taxon>
        <taxon>Bacillati</taxon>
        <taxon>Bacillota</taxon>
        <taxon>Bacilli</taxon>
        <taxon>Bacillales</taxon>
        <taxon>Bacillaceae</taxon>
        <taxon>Litchfieldia</taxon>
    </lineage>
</organism>
<keyword evidence="1" id="KW-0472">Membrane</keyword>
<proteinExistence type="predicted"/>
<sequence>MIDEERNYHSRLLTLSHAFDESIERMKSSYLDEKYTNWTVWLLLSPLRDIAQINSVHKGLKTFSETNFFLAIIPFVSMLTGTVALKPTDWIEYLGSMTLGLVLGYIFTLTFYFPKLLQFKSNHFHTGAYRVFRKQEYEMFRSAFLDHKGEYYFRGLYDYINNMRVNSNDFQSLSTNINESLADYFHKEKHHLETKISLLKSRLNRQDEKFNILVNTYEDAISELEKENDELSKGSEYVIELIKDINKLLFRMKNRVFSTKDLNIVSGFTLYERREKELFKIDDVGTTGSSPMKISLDDKSLYKKWGAVKVVRDQLTQPVINYPYENHTIVSVRMNMGIEQEKVWVFNFHFDSNDQKVSHLLVKNDIIDSREVYRLIHALCLLSDEWSGTYLKEAGNDE</sequence>
<dbReference type="STRING" id="930152.SAMN05216565_103315"/>
<keyword evidence="4" id="KW-1185">Reference proteome</keyword>